<dbReference type="CDD" id="cd03257">
    <property type="entry name" value="ABC_NikE_OppD_transporters"/>
    <property type="match status" value="1"/>
</dbReference>
<evidence type="ECO:0000313" key="7">
    <source>
        <dbReference type="Proteomes" id="UP000186058"/>
    </source>
</evidence>
<keyword evidence="2" id="KW-0813">Transport</keyword>
<evidence type="ECO:0000256" key="2">
    <source>
        <dbReference type="ARBA" id="ARBA00022448"/>
    </source>
</evidence>
<accession>A0ABX3ET42</accession>
<dbReference type="InterPro" id="IPR027417">
    <property type="entry name" value="P-loop_NTPase"/>
</dbReference>
<protein>
    <submittedName>
        <fullName evidence="6">Oligopeptide ABC transporter ATP-binding protein OppF</fullName>
    </submittedName>
</protein>
<dbReference type="PROSITE" id="PS00211">
    <property type="entry name" value="ABC_TRANSPORTER_1"/>
    <property type="match status" value="1"/>
</dbReference>
<gene>
    <name evidence="6" type="ORF">A3844_04590</name>
</gene>
<dbReference type="PANTHER" id="PTHR43776">
    <property type="entry name" value="TRANSPORT ATP-BINDING PROTEIN"/>
    <property type="match status" value="1"/>
</dbReference>
<dbReference type="GO" id="GO:0005524">
    <property type="term" value="F:ATP binding"/>
    <property type="evidence" value="ECO:0007669"/>
    <property type="project" value="UniProtKB-KW"/>
</dbReference>
<dbReference type="Pfam" id="PF00005">
    <property type="entry name" value="ABC_tran"/>
    <property type="match status" value="1"/>
</dbReference>
<dbReference type="InterPro" id="IPR003593">
    <property type="entry name" value="AAA+_ATPase"/>
</dbReference>
<name>A0ABX3ET42_9BACL</name>
<dbReference type="Pfam" id="PF08352">
    <property type="entry name" value="oligo_HPY"/>
    <property type="match status" value="1"/>
</dbReference>
<evidence type="ECO:0000313" key="6">
    <source>
        <dbReference type="EMBL" id="OKP91116.1"/>
    </source>
</evidence>
<comment type="caution">
    <text evidence="6">The sequence shown here is derived from an EMBL/GenBank/DDBJ whole genome shotgun (WGS) entry which is preliminary data.</text>
</comment>
<dbReference type="SMART" id="SM00382">
    <property type="entry name" value="AAA"/>
    <property type="match status" value="1"/>
</dbReference>
<feature type="domain" description="ABC transporter" evidence="5">
    <location>
        <begin position="6"/>
        <end position="251"/>
    </location>
</feature>
<dbReference type="Proteomes" id="UP000186058">
    <property type="component" value="Unassembled WGS sequence"/>
</dbReference>
<dbReference type="InterPro" id="IPR050319">
    <property type="entry name" value="ABC_transp_ATP-bind"/>
</dbReference>
<evidence type="ECO:0000259" key="5">
    <source>
        <dbReference type="PROSITE" id="PS50893"/>
    </source>
</evidence>
<evidence type="ECO:0000256" key="1">
    <source>
        <dbReference type="ARBA" id="ARBA00005417"/>
    </source>
</evidence>
<keyword evidence="7" id="KW-1185">Reference proteome</keyword>
<organism evidence="6 7">
    <name type="scientific">Paenibacillus helianthi</name>
    <dbReference type="NCBI Taxonomy" id="1349432"/>
    <lineage>
        <taxon>Bacteria</taxon>
        <taxon>Bacillati</taxon>
        <taxon>Bacillota</taxon>
        <taxon>Bacilli</taxon>
        <taxon>Bacillales</taxon>
        <taxon>Paenibacillaceae</taxon>
        <taxon>Paenibacillus</taxon>
    </lineage>
</organism>
<dbReference type="SUPFAM" id="SSF52540">
    <property type="entry name" value="P-loop containing nucleoside triphosphate hydrolases"/>
    <property type="match status" value="1"/>
</dbReference>
<reference evidence="6 7" key="1">
    <citation type="submission" date="2016-03" db="EMBL/GenBank/DDBJ databases">
        <authorList>
            <person name="Sant'Anna F.H."/>
            <person name="Ambrosini A."/>
            <person name="Souza R."/>
            <person name="Bach E."/>
            <person name="Fernandes G."/>
            <person name="Balsanelli E."/>
            <person name="Baura V.A."/>
            <person name="Souza E.M."/>
            <person name="Passaglia L."/>
        </authorList>
    </citation>
    <scope>NUCLEOTIDE SEQUENCE [LARGE SCALE GENOMIC DNA]</scope>
    <source>
        <strain evidence="6 7">P26E</strain>
    </source>
</reference>
<dbReference type="InterPro" id="IPR013563">
    <property type="entry name" value="Oligopep_ABC_C"/>
</dbReference>
<dbReference type="InterPro" id="IPR017871">
    <property type="entry name" value="ABC_transporter-like_CS"/>
</dbReference>
<keyword evidence="4 6" id="KW-0067">ATP-binding</keyword>
<dbReference type="Gene3D" id="3.40.50.300">
    <property type="entry name" value="P-loop containing nucleotide triphosphate hydrolases"/>
    <property type="match status" value="1"/>
</dbReference>
<comment type="similarity">
    <text evidence="1">Belongs to the ABC transporter superfamily.</text>
</comment>
<dbReference type="InterPro" id="IPR003439">
    <property type="entry name" value="ABC_transporter-like_ATP-bd"/>
</dbReference>
<evidence type="ECO:0000256" key="4">
    <source>
        <dbReference type="ARBA" id="ARBA00022840"/>
    </source>
</evidence>
<proteinExistence type="inferred from homology"/>
<dbReference type="RefSeq" id="WP_074085663.1">
    <property type="nucleotide sequence ID" value="NZ_LVWI01000002.1"/>
</dbReference>
<dbReference type="PANTHER" id="PTHR43776:SF7">
    <property type="entry name" value="D,D-DIPEPTIDE TRANSPORT ATP-BINDING PROTEIN DDPF-RELATED"/>
    <property type="match status" value="1"/>
</dbReference>
<dbReference type="EMBL" id="LVWI01000002">
    <property type="protein sequence ID" value="OKP91116.1"/>
    <property type="molecule type" value="Genomic_DNA"/>
</dbReference>
<evidence type="ECO:0000256" key="3">
    <source>
        <dbReference type="ARBA" id="ARBA00022741"/>
    </source>
</evidence>
<keyword evidence="3" id="KW-0547">Nucleotide-binding</keyword>
<dbReference type="PROSITE" id="PS50893">
    <property type="entry name" value="ABC_TRANSPORTER_2"/>
    <property type="match status" value="1"/>
</dbReference>
<sequence>MSKNLIEVEGLKKYFNVGKGKVLKAVDNINFTIREGETLGMVGESGCGKTTAGRTVLRLYEPTAGSVKYNGTDIYKLPPGKMKAMRRDMQMIFQDPYASLNPRFTVSDIIGEALDIHGMAGSRAERKKRIEELLDMVGLNHDHATRYPHEFSGGQRQRIGIARSLAVNPKFIVCDEPISALDVSIQAQVVNLLKELQDRLGLTYLFIAHDLSMVKHISDRVAVMYLGKMVELAESEELYANPIHPYTKSLLSAIPVPDPEVEANKKRIHLHDELGSPIYAAGEKTNDSDFELVEVSKGHFVAKQYA</sequence>